<organism evidence="2">
    <name type="scientific">freshwater metagenome</name>
    <dbReference type="NCBI Taxonomy" id="449393"/>
    <lineage>
        <taxon>unclassified sequences</taxon>
        <taxon>metagenomes</taxon>
        <taxon>ecological metagenomes</taxon>
    </lineage>
</organism>
<feature type="region of interest" description="Disordered" evidence="1">
    <location>
        <begin position="166"/>
        <end position="197"/>
    </location>
</feature>
<dbReference type="EMBL" id="CAFAAM010000271">
    <property type="protein sequence ID" value="CAB4817328.1"/>
    <property type="molecule type" value="Genomic_DNA"/>
</dbReference>
<evidence type="ECO:0000313" key="2">
    <source>
        <dbReference type="EMBL" id="CAB4817328.1"/>
    </source>
</evidence>
<proteinExistence type="predicted"/>
<protein>
    <submittedName>
        <fullName evidence="2">Unannotated protein</fullName>
    </submittedName>
</protein>
<dbReference type="AlphaFoldDB" id="A0A6J6ZDY5"/>
<name>A0A6J6ZDY5_9ZZZZ</name>
<sequence>MRTGRRCRSRVATSSHHSIFLTLSVPTLFVGISFHRDSHGHHGAFSLTASAKPHAKRCSHSGMCFRSLPPMPTSTDGSPTRKQLRPRMSLIAGSSLNSTTPWPPSPRPLRVLMPSAVPVESRNSSTICRTGTCVAVGPASGSPVMLPLTPRSTSASPPFLRCLHPSAHSCPTRSTQRSQGANPSTSRTGRQPVAVTSLFWPSRWTRPDDL</sequence>
<evidence type="ECO:0000256" key="1">
    <source>
        <dbReference type="SAM" id="MobiDB-lite"/>
    </source>
</evidence>
<accession>A0A6J6ZDY5</accession>
<gene>
    <name evidence="2" type="ORF">UFOPK3010_01545</name>
</gene>
<reference evidence="2" key="1">
    <citation type="submission" date="2020-05" db="EMBL/GenBank/DDBJ databases">
        <authorList>
            <person name="Chiriac C."/>
            <person name="Salcher M."/>
            <person name="Ghai R."/>
            <person name="Kavagutti S V."/>
        </authorList>
    </citation>
    <scope>NUCLEOTIDE SEQUENCE</scope>
</reference>
<feature type="compositionally biased region" description="Polar residues" evidence="1">
    <location>
        <begin position="169"/>
        <end position="189"/>
    </location>
</feature>